<organism evidence="3">
    <name type="scientific">Shewanella algae</name>
    <dbReference type="NCBI Taxonomy" id="38313"/>
    <lineage>
        <taxon>Bacteria</taxon>
        <taxon>Pseudomonadati</taxon>
        <taxon>Pseudomonadota</taxon>
        <taxon>Gammaproteobacteria</taxon>
        <taxon>Alteromonadales</taxon>
        <taxon>Shewanellaceae</taxon>
        <taxon>Shewanella</taxon>
    </lineage>
</organism>
<evidence type="ECO:0000313" key="3">
    <source>
        <dbReference type="EMBL" id="QQO84142.1"/>
    </source>
</evidence>
<dbReference type="RefSeq" id="WP_397608974.1">
    <property type="nucleotide sequence ID" value="NZ_CP032664.1"/>
</dbReference>
<keyword evidence="1" id="KW-0378">Hydrolase</keyword>
<accession>A0A7T8IQ69</accession>
<dbReference type="AlphaFoldDB" id="A0A7T8IQ69"/>
<protein>
    <recommendedName>
        <fullName evidence="2">CBM-cenC domain-containing protein</fullName>
    </recommendedName>
</protein>
<evidence type="ECO:0000256" key="1">
    <source>
        <dbReference type="ARBA" id="ARBA00022801"/>
    </source>
</evidence>
<dbReference type="InterPro" id="IPR008979">
    <property type="entry name" value="Galactose-bd-like_sf"/>
</dbReference>
<sequence>MPRLIPKKLTKLQNQAYIGLDGEVVTVMGVGFAIHDGVTPGGTIYEQQKLISGRNLLRNGDFAVQQNGNQWLGVPTIGDAAYVADGWFFQRGGGSVANVSVSENYLDSNLKIHRSLRVTTTTGGGSNAFSVFSQRKAGALLFSGKTLALSFWAKCNTARSIALESGNDFKSATANQRIAIGKADLTTQWKYFSFTFKFPDRPLTFTRGADHHVWLYFWLEAGDDYNSRTGGINTYSGSFDIADIQLEEGEISTPYDRLEFQQSRAKVREYFESVTSVISLSKYGDSLTDSKVGGYIPFGVNKRKAPTVTATYDFLSGGSLFGISEDGFNVSGTANSNSSVARVLSYTADAEIQP</sequence>
<gene>
    <name evidence="3" type="ORF">D7032_13335</name>
</gene>
<dbReference type="SUPFAM" id="SSF49785">
    <property type="entry name" value="Galactose-binding domain-like"/>
    <property type="match status" value="1"/>
</dbReference>
<reference evidence="3" key="1">
    <citation type="submission" date="2018-09" db="EMBL/GenBank/DDBJ databases">
        <title>Genome sequencing and analysis.</title>
        <authorList>
            <person name="Huang Y.-T."/>
        </authorList>
    </citation>
    <scope>NUCLEOTIDE SEQUENCE</scope>
    <source>
        <strain evidence="3">HIDE</strain>
    </source>
</reference>
<dbReference type="Pfam" id="PF02018">
    <property type="entry name" value="CBM_4_9"/>
    <property type="match status" value="1"/>
</dbReference>
<feature type="domain" description="CBM-cenC" evidence="2">
    <location>
        <begin position="83"/>
        <end position="200"/>
    </location>
</feature>
<dbReference type="InterPro" id="IPR003305">
    <property type="entry name" value="CenC_carb-bd"/>
</dbReference>
<dbReference type="GO" id="GO:0016798">
    <property type="term" value="F:hydrolase activity, acting on glycosyl bonds"/>
    <property type="evidence" value="ECO:0007669"/>
    <property type="project" value="InterPro"/>
</dbReference>
<name>A0A7T8IQ69_9GAMM</name>
<dbReference type="Gene3D" id="2.60.120.260">
    <property type="entry name" value="Galactose-binding domain-like"/>
    <property type="match status" value="1"/>
</dbReference>
<dbReference type="EMBL" id="CP032664">
    <property type="protein sequence ID" value="QQO84142.1"/>
    <property type="molecule type" value="Genomic_DNA"/>
</dbReference>
<proteinExistence type="predicted"/>
<evidence type="ECO:0000259" key="2">
    <source>
        <dbReference type="Pfam" id="PF02018"/>
    </source>
</evidence>